<evidence type="ECO:0000256" key="4">
    <source>
        <dbReference type="ARBA" id="ARBA00022741"/>
    </source>
</evidence>
<dbReference type="GO" id="GO:0000166">
    <property type="term" value="F:nucleotide binding"/>
    <property type="evidence" value="ECO:0007669"/>
    <property type="project" value="UniProtKB-KW"/>
</dbReference>
<evidence type="ECO:0000256" key="5">
    <source>
        <dbReference type="ARBA" id="ARBA00022821"/>
    </source>
</evidence>
<reference evidence="7" key="1">
    <citation type="submission" date="2017-07" db="EMBL/GenBank/DDBJ databases">
        <title>Taro Niue Genome Assembly and Annotation.</title>
        <authorList>
            <person name="Atibalentja N."/>
            <person name="Keating K."/>
            <person name="Fields C.J."/>
        </authorList>
    </citation>
    <scope>NUCLEOTIDE SEQUENCE</scope>
    <source>
        <strain evidence="7">Niue_2</strain>
        <tissue evidence="7">Leaf</tissue>
    </source>
</reference>
<protein>
    <recommendedName>
        <fullName evidence="6">Disease resistance N-terminal domain-containing protein</fullName>
    </recommendedName>
</protein>
<gene>
    <name evidence="7" type="ORF">Taro_010980</name>
</gene>
<dbReference type="Proteomes" id="UP000652761">
    <property type="component" value="Unassembled WGS sequence"/>
</dbReference>
<keyword evidence="4" id="KW-0547">Nucleotide-binding</keyword>
<evidence type="ECO:0000256" key="3">
    <source>
        <dbReference type="ARBA" id="ARBA00022737"/>
    </source>
</evidence>
<keyword evidence="2" id="KW-0433">Leucine-rich repeat</keyword>
<dbReference type="AlphaFoldDB" id="A0A843U547"/>
<proteinExistence type="inferred from homology"/>
<keyword evidence="3" id="KW-0677">Repeat</keyword>
<keyword evidence="8" id="KW-1185">Reference proteome</keyword>
<organism evidence="7 8">
    <name type="scientific">Colocasia esculenta</name>
    <name type="common">Wild taro</name>
    <name type="synonym">Arum esculentum</name>
    <dbReference type="NCBI Taxonomy" id="4460"/>
    <lineage>
        <taxon>Eukaryota</taxon>
        <taxon>Viridiplantae</taxon>
        <taxon>Streptophyta</taxon>
        <taxon>Embryophyta</taxon>
        <taxon>Tracheophyta</taxon>
        <taxon>Spermatophyta</taxon>
        <taxon>Magnoliopsida</taxon>
        <taxon>Liliopsida</taxon>
        <taxon>Araceae</taxon>
        <taxon>Aroideae</taxon>
        <taxon>Colocasieae</taxon>
        <taxon>Colocasia</taxon>
    </lineage>
</organism>
<name>A0A843U547_COLES</name>
<comment type="caution">
    <text evidence="7">The sequence shown here is derived from an EMBL/GenBank/DDBJ whole genome shotgun (WGS) entry which is preliminary data.</text>
</comment>
<dbReference type="Gene3D" id="1.20.5.4130">
    <property type="match status" value="1"/>
</dbReference>
<keyword evidence="5" id="KW-0611">Plant defense</keyword>
<evidence type="ECO:0000256" key="2">
    <source>
        <dbReference type="ARBA" id="ARBA00022614"/>
    </source>
</evidence>
<dbReference type="EMBL" id="NMUH01000405">
    <property type="protein sequence ID" value="MQL78555.1"/>
    <property type="molecule type" value="Genomic_DNA"/>
</dbReference>
<dbReference type="Pfam" id="PF18052">
    <property type="entry name" value="Rx_N"/>
    <property type="match status" value="1"/>
</dbReference>
<comment type="similarity">
    <text evidence="1">Belongs to the disease resistance NB-LRR family.</text>
</comment>
<dbReference type="InterPro" id="IPR041118">
    <property type="entry name" value="Rx_N"/>
</dbReference>
<evidence type="ECO:0000313" key="8">
    <source>
        <dbReference type="Proteomes" id="UP000652761"/>
    </source>
</evidence>
<evidence type="ECO:0000256" key="1">
    <source>
        <dbReference type="ARBA" id="ARBA00008894"/>
    </source>
</evidence>
<evidence type="ECO:0000259" key="6">
    <source>
        <dbReference type="Pfam" id="PF18052"/>
    </source>
</evidence>
<accession>A0A843U547</accession>
<sequence>MNTTTARCCGVERIHVKARWLIRMLGWVRATLDSTDESVSHWLRELLGVADAAEDVVDEFLKEAMRLGSTENGAEEGRGRWFLFDDQVRHCSSPTPPHEILAFLRRVEERIEEIVSMFMRIEKP</sequence>
<evidence type="ECO:0000313" key="7">
    <source>
        <dbReference type="EMBL" id="MQL78555.1"/>
    </source>
</evidence>
<feature type="domain" description="Disease resistance N-terminal" evidence="6">
    <location>
        <begin position="28"/>
        <end position="68"/>
    </location>
</feature>
<dbReference type="GO" id="GO:0006952">
    <property type="term" value="P:defense response"/>
    <property type="evidence" value="ECO:0007669"/>
    <property type="project" value="UniProtKB-KW"/>
</dbReference>